<organism evidence="1">
    <name type="scientific">Virus NIOZ-UU157</name>
    <dbReference type="NCBI Taxonomy" id="2763269"/>
    <lineage>
        <taxon>Viruses</taxon>
    </lineage>
</organism>
<reference evidence="1" key="1">
    <citation type="submission" date="2020-08" db="EMBL/GenBank/DDBJ databases">
        <title>Bridging the membrane lipid divide: bacteria of the FCB group superphylum have the potential to synthesize archaeal ether lipids.</title>
        <authorList>
            <person name="Villanueva L."/>
            <person name="von Meijenfeldt F.A.B."/>
            <person name="Westbye A.B."/>
            <person name="Yadav S."/>
            <person name="Hopmans E.C."/>
            <person name="Dutilh B.E."/>
            <person name="Sinninghe Damste J.S."/>
        </authorList>
    </citation>
    <scope>NUCLEOTIDE SEQUENCE</scope>
    <source>
        <strain evidence="1">NIOZ-UU157</strain>
    </source>
</reference>
<proteinExistence type="predicted"/>
<name>A0A7S9STI3_9VIRU</name>
<sequence length="226" mass="25968">MASIDLIPGFKSFNVNEASRRKVHKAAKQGSYPAVIVIVQDGKVIHQEPVSTPDVAPATFNVMQEKYPKALLHLEDKTGKRLFSESVVTEDNDTIDNLNSMANTDLERIGDYADMIKDRMSQGQTLDAWMYSKISDSVKNLNSVHDTMDGKDGITEAEKHEFNPNETAERLKRREQQNIERFRAAQDREDPFAVQYYQLRISLDKIDLQRLKIQTQIHQLKNKYKK</sequence>
<dbReference type="EMBL" id="MW030547">
    <property type="protein sequence ID" value="QPI16256.1"/>
    <property type="molecule type" value="Genomic_DNA"/>
</dbReference>
<gene>
    <name evidence="1" type="ORF">NIOZUU157_00139</name>
</gene>
<accession>A0A7S9STI3</accession>
<protein>
    <submittedName>
        <fullName evidence="1">Uncharacterized protein</fullName>
    </submittedName>
</protein>
<evidence type="ECO:0000313" key="1">
    <source>
        <dbReference type="EMBL" id="QPI16256.1"/>
    </source>
</evidence>